<gene>
    <name evidence="2" type="ordered locus">Fraau_1322</name>
</gene>
<feature type="chain" id="PRO_5003614946" evidence="1">
    <location>
        <begin position="31"/>
        <end position="161"/>
    </location>
</feature>
<dbReference type="Gene3D" id="1.20.120.1620">
    <property type="match status" value="1"/>
</dbReference>
<dbReference type="AlphaFoldDB" id="H8L5F9"/>
<dbReference type="OrthoDB" id="6563623at2"/>
<dbReference type="STRING" id="767434.Fraau_1322"/>
<keyword evidence="1" id="KW-0732">Signal</keyword>
<dbReference type="InterPro" id="IPR038314">
    <property type="entry name" value="T6SS_sf"/>
</dbReference>
<dbReference type="Pfam" id="PF16695">
    <property type="entry name" value="Tai4"/>
    <property type="match status" value="1"/>
</dbReference>
<proteinExistence type="predicted"/>
<keyword evidence="3" id="KW-1185">Reference proteome</keyword>
<dbReference type="InterPro" id="IPR032032">
    <property type="entry name" value="Tai4"/>
</dbReference>
<dbReference type="EMBL" id="CP003350">
    <property type="protein sequence ID" value="AFC85760.1"/>
    <property type="molecule type" value="Genomic_DNA"/>
</dbReference>
<evidence type="ECO:0000256" key="1">
    <source>
        <dbReference type="SAM" id="SignalP"/>
    </source>
</evidence>
<protein>
    <submittedName>
        <fullName evidence="2">Uncharacterized protein</fullName>
    </submittedName>
</protein>
<dbReference type="RefSeq" id="WP_014402766.1">
    <property type="nucleotide sequence ID" value="NC_017033.1"/>
</dbReference>
<organism evidence="2 3">
    <name type="scientific">Frateuria aurantia (strain ATCC 33424 / DSM 6220 / KCTC 2777 / LMG 1558 / NBRC 3245 / NCIMB 13370)</name>
    <name type="common">Acetobacter aurantius</name>
    <dbReference type="NCBI Taxonomy" id="767434"/>
    <lineage>
        <taxon>Bacteria</taxon>
        <taxon>Pseudomonadati</taxon>
        <taxon>Pseudomonadota</taxon>
        <taxon>Gammaproteobacteria</taxon>
        <taxon>Lysobacterales</taxon>
        <taxon>Rhodanobacteraceae</taxon>
        <taxon>Frateuria</taxon>
    </lineage>
</organism>
<evidence type="ECO:0000313" key="3">
    <source>
        <dbReference type="Proteomes" id="UP000005234"/>
    </source>
</evidence>
<name>H8L5F9_FRAAD</name>
<accession>H8L5F9</accession>
<dbReference type="HOGENOM" id="CLU_133167_0_0_6"/>
<dbReference type="KEGG" id="fau:Fraau_1322"/>
<feature type="signal peptide" evidence="1">
    <location>
        <begin position="1"/>
        <end position="30"/>
    </location>
</feature>
<evidence type="ECO:0000313" key="2">
    <source>
        <dbReference type="EMBL" id="AFC85760.1"/>
    </source>
</evidence>
<dbReference type="Proteomes" id="UP000005234">
    <property type="component" value="Chromosome"/>
</dbReference>
<sequence length="161" mass="17945">MTCCRRRYIRPHGVAWMALLIALSSTATEAARDYPYNGPDARSRPYGENYKDRLLAICLTRAYKAAPEAARDASGTASLLLDWTDYDLEAATLPMFALVDRYLASGQPDLVAKTNPAGRRPDLLKCLAMYHSPELQAQVKRFVDHPQRSYSQDHAPTGDTP</sequence>
<reference evidence="2" key="1">
    <citation type="submission" date="2012-02" db="EMBL/GenBank/DDBJ databases">
        <title>The complete genome of Frateuria aurantia DSM 6220.</title>
        <authorList>
            <consortium name="US DOE Joint Genome Institute (JGI-PGF)"/>
            <person name="Lucas S."/>
            <person name="Copeland A."/>
            <person name="Lapidus A."/>
            <person name="Glavina del Rio T."/>
            <person name="Dalin E."/>
            <person name="Tice H."/>
            <person name="Bruce D."/>
            <person name="Goodwin L."/>
            <person name="Pitluck S."/>
            <person name="Peters L."/>
            <person name="Ovchinnikova G."/>
            <person name="Teshima H."/>
            <person name="Kyrpides N."/>
            <person name="Mavromatis K."/>
            <person name="Ivanova N."/>
            <person name="Brettin T."/>
            <person name="Detter J.C."/>
            <person name="Han C."/>
            <person name="Larimer F."/>
            <person name="Land M."/>
            <person name="Hauser L."/>
            <person name="Markowitz V."/>
            <person name="Cheng J.-F."/>
            <person name="Hugenholtz P."/>
            <person name="Woyke T."/>
            <person name="Wu D."/>
            <person name="Brambilla E."/>
            <person name="Klenk H.-P."/>
            <person name="Eisen J.A."/>
        </authorList>
    </citation>
    <scope>NUCLEOTIDE SEQUENCE</scope>
    <source>
        <strain evidence="2">DSM 6220</strain>
    </source>
</reference>